<evidence type="ECO:0000313" key="5">
    <source>
        <dbReference type="EMBL" id="SDE65926.1"/>
    </source>
</evidence>
<dbReference type="InterPro" id="IPR025554">
    <property type="entry name" value="DUF4140"/>
</dbReference>
<evidence type="ECO:0000259" key="4">
    <source>
        <dbReference type="Pfam" id="PF13600"/>
    </source>
</evidence>
<accession>A0A1G7ER69</accession>
<keyword evidence="1" id="KW-0175">Coiled coil</keyword>
<dbReference type="PANTHER" id="PTHR31005">
    <property type="entry name" value="DUF4139 DOMAIN-CONTAINING PROTEIN"/>
    <property type="match status" value="1"/>
</dbReference>
<feature type="domain" description="DUF4139" evidence="3">
    <location>
        <begin position="224"/>
        <end position="536"/>
    </location>
</feature>
<dbReference type="Pfam" id="PF13598">
    <property type="entry name" value="DUF4139"/>
    <property type="match status" value="1"/>
</dbReference>
<dbReference type="Proteomes" id="UP000199344">
    <property type="component" value="Unassembled WGS sequence"/>
</dbReference>
<dbReference type="STRING" id="591205.SAMN05421538_10949"/>
<evidence type="ECO:0000313" key="6">
    <source>
        <dbReference type="Proteomes" id="UP000199344"/>
    </source>
</evidence>
<reference evidence="5 6" key="1">
    <citation type="submission" date="2016-10" db="EMBL/GenBank/DDBJ databases">
        <authorList>
            <person name="de Groot N.N."/>
        </authorList>
    </citation>
    <scope>NUCLEOTIDE SEQUENCE [LARGE SCALE GENOMIC DNA]</scope>
    <source>
        <strain evidence="5 6">DSM 22220</strain>
    </source>
</reference>
<keyword evidence="6" id="KW-1185">Reference proteome</keyword>
<name>A0A1G7ER69_9RHOB</name>
<organism evidence="5 6">
    <name type="scientific">Paracoccus isoporae</name>
    <dbReference type="NCBI Taxonomy" id="591205"/>
    <lineage>
        <taxon>Bacteria</taxon>
        <taxon>Pseudomonadati</taxon>
        <taxon>Pseudomonadota</taxon>
        <taxon>Alphaproteobacteria</taxon>
        <taxon>Rhodobacterales</taxon>
        <taxon>Paracoccaceae</taxon>
        <taxon>Paracoccus</taxon>
    </lineage>
</organism>
<feature type="chain" id="PRO_5011432194" description="Mucoidy inhibitor MuiA family protein" evidence="2">
    <location>
        <begin position="19"/>
        <end position="542"/>
    </location>
</feature>
<dbReference type="OrthoDB" id="580912at2"/>
<evidence type="ECO:0000259" key="3">
    <source>
        <dbReference type="Pfam" id="PF13598"/>
    </source>
</evidence>
<evidence type="ECO:0000256" key="2">
    <source>
        <dbReference type="SAM" id="SignalP"/>
    </source>
</evidence>
<gene>
    <name evidence="5" type="ORF">SAMN05421538_10949</name>
</gene>
<evidence type="ECO:0008006" key="7">
    <source>
        <dbReference type="Google" id="ProtNLM"/>
    </source>
</evidence>
<dbReference type="AlphaFoldDB" id="A0A1G7ER69"/>
<dbReference type="InterPro" id="IPR011935">
    <property type="entry name" value="CHP02231"/>
</dbReference>
<dbReference type="EMBL" id="FNAH01000009">
    <property type="protein sequence ID" value="SDE65926.1"/>
    <property type="molecule type" value="Genomic_DNA"/>
</dbReference>
<evidence type="ECO:0000256" key="1">
    <source>
        <dbReference type="SAM" id="Coils"/>
    </source>
</evidence>
<dbReference type="InterPro" id="IPR037291">
    <property type="entry name" value="DUF4139"/>
</dbReference>
<dbReference type="RefSeq" id="WP_090524645.1">
    <property type="nucleotide sequence ID" value="NZ_FNAH01000009.1"/>
</dbReference>
<dbReference type="Pfam" id="PF13600">
    <property type="entry name" value="DUF4140"/>
    <property type="match status" value="1"/>
</dbReference>
<keyword evidence="2" id="KW-0732">Signal</keyword>
<protein>
    <recommendedName>
        <fullName evidence="7">Mucoidy inhibitor MuiA family protein</fullName>
    </recommendedName>
</protein>
<dbReference type="PANTHER" id="PTHR31005:SF8">
    <property type="entry name" value="DUF4139 DOMAIN-CONTAINING PROTEIN"/>
    <property type="match status" value="1"/>
</dbReference>
<dbReference type="NCBIfam" id="TIGR02231">
    <property type="entry name" value="mucoidy inhibitor MuiA family protein"/>
    <property type="match status" value="1"/>
</dbReference>
<feature type="domain" description="DUF4140" evidence="4">
    <location>
        <begin position="30"/>
        <end position="135"/>
    </location>
</feature>
<feature type="coiled-coil region" evidence="1">
    <location>
        <begin position="98"/>
        <end position="125"/>
    </location>
</feature>
<sequence length="542" mass="58131">MRLAILVLTGLTASPVLAERMELSAPVREATLYPQGASVTRLAQTDLPQGSHEIVIPGLPDGIRPDSLRITADGARLGAVSLQRGRALPGTAPDSASVQEARDEVARLERALRERDARVAAIRAEAEAAEDLIGFLRGLAQSDSAAEGDVAALADTVGARMLAARRDAIAAETRAQAAAQGREADVQALDRARARLDALQQPEQTPRSTLVMAVEGQGGPARFRITAEVDQAGWEPVYDLRLDQPARRLTLERGLMLHQASGEDWDDVSVILSTARPSGQSAPSELHPRHVRIIDPADPVFSARAMPQAEMAMAGAAASDMAMPMPVPETAKLDHLGATAIYRYDAPVDLRDGVDALRLVLDRRDLPVEALVAEAVPARDSSAYLVVDSENALDEVILPGPVTLYADGAMVGQGDLPLTAAGDDMKLGFGAIDGIVLERRVPDRESGGRGVIRRSSGLAESVLLTARNLTGREYDLRLIDRVPVSEQTDLKIDWQASIPPGETDPEGRRGLLVWDLDLPAGETQEIRLDISMSWPEEMELIE</sequence>
<feature type="signal peptide" evidence="2">
    <location>
        <begin position="1"/>
        <end position="18"/>
    </location>
</feature>
<proteinExistence type="predicted"/>